<evidence type="ECO:0000256" key="1">
    <source>
        <dbReference type="SAM" id="MobiDB-lite"/>
    </source>
</evidence>
<sequence length="425" mass="43578">MANKLAHTLFTIASVGLLASAQLAVDTTPVTAAASVETVSMIDASGLPITTVSDAADNAWYIPLTGPASAATAAWGARAHIHSDAAALLPITFGTAPSSTPTVHKTRSLSPATSALPTATVSPIGSPSGDESTTASLEIALNPEANALLLGTDTTLTILSTVIATAENPTNISTTNLTTLPVGMNLGFATQWPGALVFGGNYDANRIGNESHWQTTPETSAGNSTFTQTGAQLLSSGVQLQLYPTPDPTPRTNATYPFDTAANPTTTSATLPATLNFTAETLTVPDASFCARNFTVVFNPDSASYPLFEIPVWADLVPAGQRCVVGTGEEIILGRPFFQAAYVYITDVGDLYFSSIRRDGGVGVAPKEFDLHAVLGAGDGGDVYANATAEEAGMKGSAVSGEGRVTITGSVWVVVAVGVVVGWVV</sequence>
<evidence type="ECO:0000313" key="4">
    <source>
        <dbReference type="Proteomes" id="UP000248817"/>
    </source>
</evidence>
<protein>
    <recommendedName>
        <fullName evidence="5">Acid protease</fullName>
    </recommendedName>
</protein>
<dbReference type="Proteomes" id="UP000248817">
    <property type="component" value="Unassembled WGS sequence"/>
</dbReference>
<evidence type="ECO:0000313" key="3">
    <source>
        <dbReference type="EMBL" id="PYI25978.1"/>
    </source>
</evidence>
<accession>A0A2V5HNC7</accession>
<feature type="chain" id="PRO_5016004231" description="Acid protease" evidence="2">
    <location>
        <begin position="22"/>
        <end position="425"/>
    </location>
</feature>
<evidence type="ECO:0008006" key="5">
    <source>
        <dbReference type="Google" id="ProtNLM"/>
    </source>
</evidence>
<evidence type="ECO:0000256" key="2">
    <source>
        <dbReference type="SAM" id="SignalP"/>
    </source>
</evidence>
<dbReference type="EMBL" id="KZ825617">
    <property type="protein sequence ID" value="PYI25978.1"/>
    <property type="molecule type" value="Genomic_DNA"/>
</dbReference>
<proteinExistence type="predicted"/>
<keyword evidence="4" id="KW-1185">Reference proteome</keyword>
<name>A0A2V5HNC7_9EURO</name>
<reference evidence="3 4" key="1">
    <citation type="submission" date="2018-02" db="EMBL/GenBank/DDBJ databases">
        <title>The genomes of Aspergillus section Nigri reveals drivers in fungal speciation.</title>
        <authorList>
            <consortium name="DOE Joint Genome Institute"/>
            <person name="Vesth T.C."/>
            <person name="Nybo J."/>
            <person name="Theobald S."/>
            <person name="Brandl J."/>
            <person name="Frisvad J.C."/>
            <person name="Nielsen K.F."/>
            <person name="Lyhne E.K."/>
            <person name="Kogle M.E."/>
            <person name="Kuo A."/>
            <person name="Riley R."/>
            <person name="Clum A."/>
            <person name="Nolan M."/>
            <person name="Lipzen A."/>
            <person name="Salamov A."/>
            <person name="Henrissat B."/>
            <person name="Wiebenga A."/>
            <person name="De vries R.P."/>
            <person name="Grigoriev I.V."/>
            <person name="Mortensen U.H."/>
            <person name="Andersen M.R."/>
            <person name="Baker S.E."/>
        </authorList>
    </citation>
    <scope>NUCLEOTIDE SEQUENCE [LARGE SCALE GENOMIC DNA]</scope>
    <source>
        <strain evidence="3 4">CBS 114.80</strain>
    </source>
</reference>
<gene>
    <name evidence="3" type="ORF">BP00DRAFT_440332</name>
</gene>
<dbReference type="AlphaFoldDB" id="A0A2V5HNC7"/>
<keyword evidence="2" id="KW-0732">Signal</keyword>
<feature type="region of interest" description="Disordered" evidence="1">
    <location>
        <begin position="100"/>
        <end position="133"/>
    </location>
</feature>
<organism evidence="3 4">
    <name type="scientific">Aspergillus indologenus CBS 114.80</name>
    <dbReference type="NCBI Taxonomy" id="1450541"/>
    <lineage>
        <taxon>Eukaryota</taxon>
        <taxon>Fungi</taxon>
        <taxon>Dikarya</taxon>
        <taxon>Ascomycota</taxon>
        <taxon>Pezizomycotina</taxon>
        <taxon>Eurotiomycetes</taxon>
        <taxon>Eurotiomycetidae</taxon>
        <taxon>Eurotiales</taxon>
        <taxon>Aspergillaceae</taxon>
        <taxon>Aspergillus</taxon>
        <taxon>Aspergillus subgen. Circumdati</taxon>
    </lineage>
</organism>
<feature type="signal peptide" evidence="2">
    <location>
        <begin position="1"/>
        <end position="21"/>
    </location>
</feature>